<keyword evidence="1" id="KW-0472">Membrane</keyword>
<dbReference type="OrthoDB" id="1882547at2759"/>
<dbReference type="AlphaFoldDB" id="A0A9N9ABS1"/>
<dbReference type="Gene3D" id="3.40.50.11350">
    <property type="match status" value="1"/>
</dbReference>
<accession>A0A9N9ABS1</accession>
<keyword evidence="1" id="KW-0812">Transmembrane</keyword>
<keyword evidence="3" id="KW-1185">Reference proteome</keyword>
<evidence type="ECO:0000313" key="2">
    <source>
        <dbReference type="EMBL" id="CAG8523901.1"/>
    </source>
</evidence>
<gene>
    <name evidence="2" type="ORF">POCULU_LOCUS3719</name>
</gene>
<organism evidence="2 3">
    <name type="scientific">Paraglomus occultum</name>
    <dbReference type="NCBI Taxonomy" id="144539"/>
    <lineage>
        <taxon>Eukaryota</taxon>
        <taxon>Fungi</taxon>
        <taxon>Fungi incertae sedis</taxon>
        <taxon>Mucoromycota</taxon>
        <taxon>Glomeromycotina</taxon>
        <taxon>Glomeromycetes</taxon>
        <taxon>Paraglomerales</taxon>
        <taxon>Paraglomeraceae</taxon>
        <taxon>Paraglomus</taxon>
    </lineage>
</organism>
<feature type="transmembrane region" description="Helical" evidence="1">
    <location>
        <begin position="12"/>
        <end position="34"/>
    </location>
</feature>
<dbReference type="CDD" id="cd11296">
    <property type="entry name" value="O-FucT_like"/>
    <property type="match status" value="1"/>
</dbReference>
<dbReference type="Proteomes" id="UP000789572">
    <property type="component" value="Unassembled WGS sequence"/>
</dbReference>
<name>A0A9N9ABS1_9GLOM</name>
<evidence type="ECO:0000256" key="1">
    <source>
        <dbReference type="SAM" id="Phobius"/>
    </source>
</evidence>
<dbReference type="EMBL" id="CAJVPJ010000432">
    <property type="protein sequence ID" value="CAG8523901.1"/>
    <property type="molecule type" value="Genomic_DNA"/>
</dbReference>
<sequence>MATRSRALHRLLLRPIFSLILIFVFFTAVLHYFIEPSNEDLSITTEEPSATAEEPGIDNDVYDNPPTFDACDVGCSDNDEKFITYLPHSQFNNQRIELENAILVAYFTNRTLIVPPLVLGHISAWSTFDKLYSFLSVRLHKNNCDPNDLDTRRRGMHRTPHCSTWTMLNWQEVYNLTAIQQEERIRMITAPTFKVEWIKKSLKLTDDDIKYFKDDTLYSMMVYDDPQSITPLGKYQQRADISDFKSIPQKLIYFNSLFGGSRVLTELEEHQNFRRRILRHFVFIYPKVMSTANKIIAALGGAKSYIGIHVRVSDGPFKRGAPQIVESIVRNLSNLNSTFDEAGSLRSRKCQHDSGPINDKVIYMATDIANSRRTKEYDLLYKNFPCILTLSDFDPLLEDLTSIVNKWDNMKMYKFLLPFVDVIVSAKGGAFVGTSHSTFTRYARQLNKMFLLDEIK</sequence>
<evidence type="ECO:0000313" key="3">
    <source>
        <dbReference type="Proteomes" id="UP000789572"/>
    </source>
</evidence>
<dbReference type="PANTHER" id="PTHR36050">
    <property type="entry name" value="O-FUCOSYLTRANSFERASE 30"/>
    <property type="match status" value="1"/>
</dbReference>
<dbReference type="PANTHER" id="PTHR36050:SF1">
    <property type="entry name" value="O-FUCOSYLTRANSFERASE 30"/>
    <property type="match status" value="1"/>
</dbReference>
<protein>
    <submittedName>
        <fullName evidence="2">5596_t:CDS:1</fullName>
    </submittedName>
</protein>
<keyword evidence="1" id="KW-1133">Transmembrane helix</keyword>
<proteinExistence type="predicted"/>
<comment type="caution">
    <text evidence="2">The sequence shown here is derived from an EMBL/GenBank/DDBJ whole genome shotgun (WGS) entry which is preliminary data.</text>
</comment>
<reference evidence="2" key="1">
    <citation type="submission" date="2021-06" db="EMBL/GenBank/DDBJ databases">
        <authorList>
            <person name="Kallberg Y."/>
            <person name="Tangrot J."/>
            <person name="Rosling A."/>
        </authorList>
    </citation>
    <scope>NUCLEOTIDE SEQUENCE</scope>
    <source>
        <strain evidence="2">IA702</strain>
    </source>
</reference>